<dbReference type="PANTHER" id="PTHR33653">
    <property type="entry name" value="RIBONUCLEASE VAPC2"/>
    <property type="match status" value="1"/>
</dbReference>
<dbReference type="SUPFAM" id="SSF88723">
    <property type="entry name" value="PIN domain-like"/>
    <property type="match status" value="1"/>
</dbReference>
<dbReference type="GO" id="GO:0004540">
    <property type="term" value="F:RNA nuclease activity"/>
    <property type="evidence" value="ECO:0007669"/>
    <property type="project" value="InterPro"/>
</dbReference>
<evidence type="ECO:0000256" key="5">
    <source>
        <dbReference type="ARBA" id="ARBA00022801"/>
    </source>
</evidence>
<dbReference type="AlphaFoldDB" id="A0A2A9DVP8"/>
<dbReference type="RefSeq" id="WP_098406502.1">
    <property type="nucleotide sequence ID" value="NZ_PDJE01000001.1"/>
</dbReference>
<dbReference type="OrthoDB" id="9804823at2"/>
<comment type="cofactor">
    <cofactor evidence="1 8">
        <name>Mg(2+)</name>
        <dbReference type="ChEBI" id="CHEBI:18420"/>
    </cofactor>
</comment>
<dbReference type="Gene3D" id="3.40.50.1010">
    <property type="entry name" value="5'-nuclease"/>
    <property type="match status" value="1"/>
</dbReference>
<dbReference type="GO" id="GO:0016787">
    <property type="term" value="F:hydrolase activity"/>
    <property type="evidence" value="ECO:0007669"/>
    <property type="project" value="UniProtKB-KW"/>
</dbReference>
<comment type="function">
    <text evidence="8">Toxic component of a toxin-antitoxin (TA) system. An RNase.</text>
</comment>
<keyword evidence="4 8" id="KW-0479">Metal-binding</keyword>
<evidence type="ECO:0000313" key="11">
    <source>
        <dbReference type="Proteomes" id="UP000221369"/>
    </source>
</evidence>
<keyword evidence="5 8" id="KW-0378">Hydrolase</keyword>
<dbReference type="Pfam" id="PF01850">
    <property type="entry name" value="PIN"/>
    <property type="match status" value="1"/>
</dbReference>
<evidence type="ECO:0000256" key="6">
    <source>
        <dbReference type="ARBA" id="ARBA00022842"/>
    </source>
</evidence>
<evidence type="ECO:0000259" key="9">
    <source>
        <dbReference type="Pfam" id="PF01850"/>
    </source>
</evidence>
<evidence type="ECO:0000256" key="8">
    <source>
        <dbReference type="HAMAP-Rule" id="MF_00265"/>
    </source>
</evidence>
<organism evidence="10 11">
    <name type="scientific">Paramicrobacterium agarici</name>
    <dbReference type="NCBI Taxonomy" id="630514"/>
    <lineage>
        <taxon>Bacteria</taxon>
        <taxon>Bacillati</taxon>
        <taxon>Actinomycetota</taxon>
        <taxon>Actinomycetes</taxon>
        <taxon>Micrococcales</taxon>
        <taxon>Microbacteriaceae</taxon>
        <taxon>Paramicrobacterium</taxon>
    </lineage>
</organism>
<feature type="domain" description="PIN" evidence="9">
    <location>
        <begin position="2"/>
        <end position="122"/>
    </location>
</feature>
<dbReference type="InterPro" id="IPR050556">
    <property type="entry name" value="Type_II_TA_system_RNase"/>
</dbReference>
<keyword evidence="11" id="KW-1185">Reference proteome</keyword>
<feature type="binding site" evidence="8">
    <location>
        <position position="5"/>
    </location>
    <ligand>
        <name>Mg(2+)</name>
        <dbReference type="ChEBI" id="CHEBI:18420"/>
    </ligand>
</feature>
<proteinExistence type="inferred from homology"/>
<keyword evidence="3 8" id="KW-0540">Nuclease</keyword>
<dbReference type="EC" id="3.1.-.-" evidence="8"/>
<dbReference type="InterPro" id="IPR022907">
    <property type="entry name" value="VapC_family"/>
</dbReference>
<keyword evidence="8" id="KW-0800">Toxin</keyword>
<evidence type="ECO:0000256" key="7">
    <source>
        <dbReference type="ARBA" id="ARBA00038093"/>
    </source>
</evidence>
<evidence type="ECO:0000256" key="3">
    <source>
        <dbReference type="ARBA" id="ARBA00022722"/>
    </source>
</evidence>
<evidence type="ECO:0000256" key="2">
    <source>
        <dbReference type="ARBA" id="ARBA00022649"/>
    </source>
</evidence>
<dbReference type="Proteomes" id="UP000221369">
    <property type="component" value="Unassembled WGS sequence"/>
</dbReference>
<name>A0A2A9DVP8_9MICO</name>
<dbReference type="InterPro" id="IPR002716">
    <property type="entry name" value="PIN_dom"/>
</dbReference>
<evidence type="ECO:0000256" key="4">
    <source>
        <dbReference type="ARBA" id="ARBA00022723"/>
    </source>
</evidence>
<dbReference type="InterPro" id="IPR029060">
    <property type="entry name" value="PIN-like_dom_sf"/>
</dbReference>
<dbReference type="EMBL" id="PDJE01000001">
    <property type="protein sequence ID" value="PFG29989.1"/>
    <property type="molecule type" value="Genomic_DNA"/>
</dbReference>
<keyword evidence="6 8" id="KW-0460">Magnesium</keyword>
<feature type="binding site" evidence="8">
    <location>
        <position position="102"/>
    </location>
    <ligand>
        <name>Mg(2+)</name>
        <dbReference type="ChEBI" id="CHEBI:18420"/>
    </ligand>
</feature>
<gene>
    <name evidence="8" type="primary">vapC</name>
    <name evidence="10" type="ORF">ATJ78_0909</name>
</gene>
<sequence length="138" mass="15272">MIIVDTNVWSESLRPQPDQAVLAWLREQHREAHLAVTTVHELQFGVLNMPEGARKESLERAVSRMLVQLAPRVISYDYAAAIAHAELRHHARETGRAISSEDGQILAIAALNGASIATRNVRDFDGFGVPIVNPWEAS</sequence>
<evidence type="ECO:0000313" key="10">
    <source>
        <dbReference type="EMBL" id="PFG29989.1"/>
    </source>
</evidence>
<comment type="caution">
    <text evidence="10">The sequence shown here is derived from an EMBL/GenBank/DDBJ whole genome shotgun (WGS) entry which is preliminary data.</text>
</comment>
<dbReference type="GO" id="GO:0000287">
    <property type="term" value="F:magnesium ion binding"/>
    <property type="evidence" value="ECO:0007669"/>
    <property type="project" value="UniProtKB-UniRule"/>
</dbReference>
<dbReference type="HAMAP" id="MF_00265">
    <property type="entry name" value="VapC_Nob1"/>
    <property type="match status" value="1"/>
</dbReference>
<dbReference type="PANTHER" id="PTHR33653:SF1">
    <property type="entry name" value="RIBONUCLEASE VAPC2"/>
    <property type="match status" value="1"/>
</dbReference>
<reference evidence="10 11" key="1">
    <citation type="submission" date="2017-10" db="EMBL/GenBank/DDBJ databases">
        <title>Sequencing the genomes of 1000 actinobacteria strains.</title>
        <authorList>
            <person name="Klenk H.-P."/>
        </authorList>
    </citation>
    <scope>NUCLEOTIDE SEQUENCE [LARGE SCALE GENOMIC DNA]</scope>
    <source>
        <strain evidence="10 11">DSM 21798</strain>
    </source>
</reference>
<dbReference type="GO" id="GO:0090729">
    <property type="term" value="F:toxin activity"/>
    <property type="evidence" value="ECO:0007669"/>
    <property type="project" value="UniProtKB-KW"/>
</dbReference>
<comment type="similarity">
    <text evidence="7 8">Belongs to the PINc/VapC protein family.</text>
</comment>
<keyword evidence="2 8" id="KW-1277">Toxin-antitoxin system</keyword>
<accession>A0A2A9DVP8</accession>
<dbReference type="CDD" id="cd18731">
    <property type="entry name" value="PIN_NgFitB-like"/>
    <property type="match status" value="1"/>
</dbReference>
<evidence type="ECO:0000256" key="1">
    <source>
        <dbReference type="ARBA" id="ARBA00001946"/>
    </source>
</evidence>
<protein>
    <recommendedName>
        <fullName evidence="8">Ribonuclease VapC</fullName>
        <shortName evidence="8">RNase VapC</shortName>
        <ecNumber evidence="8">3.1.-.-</ecNumber>
    </recommendedName>
    <alternativeName>
        <fullName evidence="8">Toxin VapC</fullName>
    </alternativeName>
</protein>